<keyword evidence="4" id="KW-0804">Transcription</keyword>
<keyword evidence="7" id="KW-1185">Reference proteome</keyword>
<dbReference type="InterPro" id="IPR018060">
    <property type="entry name" value="HTH_AraC"/>
</dbReference>
<dbReference type="InterPro" id="IPR003313">
    <property type="entry name" value="AraC-bd"/>
</dbReference>
<gene>
    <name evidence="6" type="ORF">FMM08_07195</name>
</gene>
<dbReference type="SMART" id="SM00342">
    <property type="entry name" value="HTH_ARAC"/>
    <property type="match status" value="1"/>
</dbReference>
<evidence type="ECO:0000256" key="2">
    <source>
        <dbReference type="ARBA" id="ARBA00023125"/>
    </source>
</evidence>
<sequence length="266" mass="29031">MTSEFARSAVLPHLEARRSCQQNTCYRPHAHDALSVGLVEEGASVFTAPSGDAVQLHVGDVVVIAAGQVHQCNPRSGPWRYQMVHVDQDWAAAQAARTGAGSLLAGVTVLRDARAHQRFREWSELLFSPRPVEDADSIESGFRSLARALAEAAPAHTVAGGVDPVVLERVRPVLERLRDDETNPRLDELGRLVGLSRFQLVRAVKSATGLAPLAWRQDQRVTRARHLLRQGTSVADAAHALGFADQSHFHRVFRAHVAATPSTYRG</sequence>
<dbReference type="PRINTS" id="PR00032">
    <property type="entry name" value="HTHARAC"/>
</dbReference>
<dbReference type="OrthoDB" id="2559672at2"/>
<dbReference type="Gene3D" id="1.10.10.60">
    <property type="entry name" value="Homeodomain-like"/>
    <property type="match status" value="2"/>
</dbReference>
<dbReference type="SUPFAM" id="SSF51215">
    <property type="entry name" value="Regulatory protein AraC"/>
    <property type="match status" value="1"/>
</dbReference>
<dbReference type="InterPro" id="IPR014710">
    <property type="entry name" value="RmlC-like_jellyroll"/>
</dbReference>
<comment type="caution">
    <text evidence="6">The sequence shown here is derived from an EMBL/GenBank/DDBJ whole genome shotgun (WGS) entry which is preliminary data.</text>
</comment>
<dbReference type="GO" id="GO:0043565">
    <property type="term" value="F:sequence-specific DNA binding"/>
    <property type="evidence" value="ECO:0007669"/>
    <property type="project" value="InterPro"/>
</dbReference>
<evidence type="ECO:0000256" key="1">
    <source>
        <dbReference type="ARBA" id="ARBA00023015"/>
    </source>
</evidence>
<proteinExistence type="predicted"/>
<keyword evidence="2" id="KW-0238">DNA-binding</keyword>
<dbReference type="InterPro" id="IPR020449">
    <property type="entry name" value="Tscrpt_reg_AraC-type_HTH"/>
</dbReference>
<dbReference type="InterPro" id="IPR009057">
    <property type="entry name" value="Homeodomain-like_sf"/>
</dbReference>
<evidence type="ECO:0000256" key="3">
    <source>
        <dbReference type="ARBA" id="ARBA00023159"/>
    </source>
</evidence>
<dbReference type="PANTHER" id="PTHR46796">
    <property type="entry name" value="HTH-TYPE TRANSCRIPTIONAL ACTIVATOR RHAS-RELATED"/>
    <property type="match status" value="1"/>
</dbReference>
<name>A0A5C8ZHC5_9ACTN</name>
<dbReference type="SUPFAM" id="SSF46689">
    <property type="entry name" value="Homeodomain-like"/>
    <property type="match status" value="1"/>
</dbReference>
<dbReference type="PROSITE" id="PS01124">
    <property type="entry name" value="HTH_ARAC_FAMILY_2"/>
    <property type="match status" value="1"/>
</dbReference>
<dbReference type="Proteomes" id="UP000321234">
    <property type="component" value="Unassembled WGS sequence"/>
</dbReference>
<evidence type="ECO:0000259" key="5">
    <source>
        <dbReference type="PROSITE" id="PS01124"/>
    </source>
</evidence>
<dbReference type="Pfam" id="PF02311">
    <property type="entry name" value="AraC_binding"/>
    <property type="match status" value="1"/>
</dbReference>
<evidence type="ECO:0000256" key="4">
    <source>
        <dbReference type="ARBA" id="ARBA00023163"/>
    </source>
</evidence>
<dbReference type="PROSITE" id="PS00041">
    <property type="entry name" value="HTH_ARAC_FAMILY_1"/>
    <property type="match status" value="2"/>
</dbReference>
<dbReference type="RefSeq" id="WP_147925700.1">
    <property type="nucleotide sequence ID" value="NZ_VKAC01000004.1"/>
</dbReference>
<evidence type="ECO:0000313" key="6">
    <source>
        <dbReference type="EMBL" id="TXR56571.1"/>
    </source>
</evidence>
<dbReference type="AlphaFoldDB" id="A0A5C8ZHC5"/>
<dbReference type="Gene3D" id="2.60.120.10">
    <property type="entry name" value="Jelly Rolls"/>
    <property type="match status" value="1"/>
</dbReference>
<dbReference type="GO" id="GO:0003700">
    <property type="term" value="F:DNA-binding transcription factor activity"/>
    <property type="evidence" value="ECO:0007669"/>
    <property type="project" value="InterPro"/>
</dbReference>
<dbReference type="InterPro" id="IPR050204">
    <property type="entry name" value="AraC_XylS_family_regulators"/>
</dbReference>
<keyword evidence="3" id="KW-0010">Activator</keyword>
<feature type="domain" description="HTH araC/xylS-type" evidence="5">
    <location>
        <begin position="168"/>
        <end position="266"/>
    </location>
</feature>
<dbReference type="Pfam" id="PF12833">
    <property type="entry name" value="HTH_18"/>
    <property type="match status" value="1"/>
</dbReference>
<organism evidence="6 7">
    <name type="scientific">Quadrisphaera setariae</name>
    <dbReference type="NCBI Taxonomy" id="2593304"/>
    <lineage>
        <taxon>Bacteria</taxon>
        <taxon>Bacillati</taxon>
        <taxon>Actinomycetota</taxon>
        <taxon>Actinomycetes</taxon>
        <taxon>Kineosporiales</taxon>
        <taxon>Kineosporiaceae</taxon>
        <taxon>Quadrisphaera</taxon>
    </lineage>
</organism>
<dbReference type="InterPro" id="IPR037923">
    <property type="entry name" value="HTH-like"/>
</dbReference>
<dbReference type="InterPro" id="IPR018062">
    <property type="entry name" value="HTH_AraC-typ_CS"/>
</dbReference>
<accession>A0A5C8ZHC5</accession>
<keyword evidence="1" id="KW-0805">Transcription regulation</keyword>
<protein>
    <submittedName>
        <fullName evidence="6">AraC family transcriptional regulator</fullName>
    </submittedName>
</protein>
<evidence type="ECO:0000313" key="7">
    <source>
        <dbReference type="Proteomes" id="UP000321234"/>
    </source>
</evidence>
<reference evidence="6 7" key="1">
    <citation type="submission" date="2019-07" db="EMBL/GenBank/DDBJ databases">
        <title>Quadrisphaera sp. strain DD2A genome sequencing and assembly.</title>
        <authorList>
            <person name="Kim I."/>
        </authorList>
    </citation>
    <scope>NUCLEOTIDE SEQUENCE [LARGE SCALE GENOMIC DNA]</scope>
    <source>
        <strain evidence="6 7">DD2A</strain>
    </source>
</reference>
<dbReference type="EMBL" id="VKAC01000004">
    <property type="protein sequence ID" value="TXR56571.1"/>
    <property type="molecule type" value="Genomic_DNA"/>
</dbReference>
<dbReference type="PANTHER" id="PTHR46796:SF2">
    <property type="entry name" value="TRANSCRIPTIONAL REGULATORY PROTEIN"/>
    <property type="match status" value="1"/>
</dbReference>